<dbReference type="Proteomes" id="UP000637002">
    <property type="component" value="Unassembled WGS sequence"/>
</dbReference>
<dbReference type="PANTHER" id="PTHR42760">
    <property type="entry name" value="SHORT-CHAIN DEHYDROGENASES/REDUCTASES FAMILY MEMBER"/>
    <property type="match status" value="1"/>
</dbReference>
<reference evidence="2" key="1">
    <citation type="journal article" date="2014" name="Int. J. Syst. Evol. Microbiol.">
        <title>Complete genome sequence of Corynebacterium casei LMG S-19264T (=DSM 44701T), isolated from a smear-ripened cheese.</title>
        <authorList>
            <consortium name="US DOE Joint Genome Institute (JGI-PGF)"/>
            <person name="Walter F."/>
            <person name="Albersmeier A."/>
            <person name="Kalinowski J."/>
            <person name="Ruckert C."/>
        </authorList>
    </citation>
    <scope>NUCLEOTIDE SEQUENCE</scope>
    <source>
        <strain evidence="2">CGMCC 1.12919</strain>
    </source>
</reference>
<accession>A0A916UQC9</accession>
<dbReference type="CDD" id="cd05233">
    <property type="entry name" value="SDR_c"/>
    <property type="match status" value="1"/>
</dbReference>
<organism evidence="2 3">
    <name type="scientific">Chelatococcus reniformis</name>
    <dbReference type="NCBI Taxonomy" id="1494448"/>
    <lineage>
        <taxon>Bacteria</taxon>
        <taxon>Pseudomonadati</taxon>
        <taxon>Pseudomonadota</taxon>
        <taxon>Alphaproteobacteria</taxon>
        <taxon>Hyphomicrobiales</taxon>
        <taxon>Chelatococcaceae</taxon>
        <taxon>Chelatococcus</taxon>
    </lineage>
</organism>
<name>A0A916UQC9_9HYPH</name>
<keyword evidence="3" id="KW-1185">Reference proteome</keyword>
<dbReference type="InterPro" id="IPR036291">
    <property type="entry name" value="NAD(P)-bd_dom_sf"/>
</dbReference>
<dbReference type="Gene3D" id="3.40.50.720">
    <property type="entry name" value="NAD(P)-binding Rossmann-like Domain"/>
    <property type="match status" value="1"/>
</dbReference>
<dbReference type="AlphaFoldDB" id="A0A916UQC9"/>
<dbReference type="PANTHER" id="PTHR42760:SF124">
    <property type="entry name" value="SHORT-CHAIN DEHYDROGENASE_REDUCTASE"/>
    <property type="match status" value="1"/>
</dbReference>
<evidence type="ECO:0000313" key="3">
    <source>
        <dbReference type="Proteomes" id="UP000637002"/>
    </source>
</evidence>
<gene>
    <name evidence="2" type="ORF">GCM10010994_44460</name>
</gene>
<protein>
    <submittedName>
        <fullName evidence="2">Oxidoreductase</fullName>
    </submittedName>
</protein>
<dbReference type="PRINTS" id="PR00081">
    <property type="entry name" value="GDHRDH"/>
</dbReference>
<comment type="caution">
    <text evidence="2">The sequence shown here is derived from an EMBL/GenBank/DDBJ whole genome shotgun (WGS) entry which is preliminary data.</text>
</comment>
<dbReference type="PRINTS" id="PR00080">
    <property type="entry name" value="SDRFAMILY"/>
</dbReference>
<proteinExistence type="inferred from homology"/>
<evidence type="ECO:0000313" key="2">
    <source>
        <dbReference type="EMBL" id="GGC81587.1"/>
    </source>
</evidence>
<dbReference type="GO" id="GO:0016616">
    <property type="term" value="F:oxidoreductase activity, acting on the CH-OH group of donors, NAD or NADP as acceptor"/>
    <property type="evidence" value="ECO:0007669"/>
    <property type="project" value="TreeGrafter"/>
</dbReference>
<dbReference type="SUPFAM" id="SSF51735">
    <property type="entry name" value="NAD(P)-binding Rossmann-fold domains"/>
    <property type="match status" value="1"/>
</dbReference>
<dbReference type="RefSeq" id="WP_188611360.1">
    <property type="nucleotide sequence ID" value="NZ_BMGG01000008.1"/>
</dbReference>
<reference evidence="2" key="2">
    <citation type="submission" date="2020-09" db="EMBL/GenBank/DDBJ databases">
        <authorList>
            <person name="Sun Q."/>
            <person name="Zhou Y."/>
        </authorList>
    </citation>
    <scope>NUCLEOTIDE SEQUENCE</scope>
    <source>
        <strain evidence="2">CGMCC 1.12919</strain>
    </source>
</reference>
<evidence type="ECO:0000256" key="1">
    <source>
        <dbReference type="ARBA" id="ARBA00006484"/>
    </source>
</evidence>
<dbReference type="Pfam" id="PF13561">
    <property type="entry name" value="adh_short_C2"/>
    <property type="match status" value="1"/>
</dbReference>
<dbReference type="EMBL" id="BMGG01000008">
    <property type="protein sequence ID" value="GGC81587.1"/>
    <property type="molecule type" value="Genomic_DNA"/>
</dbReference>
<sequence>MVFRLNDEVALIFGAGSSGPGWGNGKAAAVAYARAGAKVACVDLNLAAAEETAALAESEGCSAIAIQGNVCRDDDMARAVSIAHSHFGKIDILHNNTGITLFGSPVDQSIEDWDRAMDVNVKSVFLACRHVLPHMVAQRHGAITNISSIASIRIGGYGMASYYTSKAAVNHLTRSLALQYADKGIRCNAILPGLMNTPMIRGDAGMKAHHGDLETQLAERDAMSPTGKMGDAWDVAYAAVFLASAAAKYINGVLLPVDGGLTCRTR</sequence>
<dbReference type="FunFam" id="3.40.50.720:FF:000084">
    <property type="entry name" value="Short-chain dehydrogenase reductase"/>
    <property type="match status" value="1"/>
</dbReference>
<dbReference type="InterPro" id="IPR002347">
    <property type="entry name" value="SDR_fam"/>
</dbReference>
<comment type="similarity">
    <text evidence="1">Belongs to the short-chain dehydrogenases/reductases (SDR) family.</text>
</comment>